<proteinExistence type="predicted"/>
<accession>A0ABN7AL81</accession>
<organism evidence="1 2">
    <name type="scientific">Nesidiocoris tenuis</name>
    <dbReference type="NCBI Taxonomy" id="355587"/>
    <lineage>
        <taxon>Eukaryota</taxon>
        <taxon>Metazoa</taxon>
        <taxon>Ecdysozoa</taxon>
        <taxon>Arthropoda</taxon>
        <taxon>Hexapoda</taxon>
        <taxon>Insecta</taxon>
        <taxon>Pterygota</taxon>
        <taxon>Neoptera</taxon>
        <taxon>Paraneoptera</taxon>
        <taxon>Hemiptera</taxon>
        <taxon>Heteroptera</taxon>
        <taxon>Panheteroptera</taxon>
        <taxon>Cimicomorpha</taxon>
        <taxon>Miridae</taxon>
        <taxon>Dicyphina</taxon>
        <taxon>Nesidiocoris</taxon>
    </lineage>
</organism>
<keyword evidence="2" id="KW-1185">Reference proteome</keyword>
<sequence>MNDFVLVKFMNTGELTVLRKKQLCYSVMANFINKHPELASRTCNKLYSWMYYVTAATLPSDKGHLSHLIRCD</sequence>
<name>A0ABN7AL81_9HEMI</name>
<evidence type="ECO:0000313" key="1">
    <source>
        <dbReference type="EMBL" id="BES91117.1"/>
    </source>
</evidence>
<dbReference type="EMBL" id="AP028910">
    <property type="protein sequence ID" value="BES91117.1"/>
    <property type="molecule type" value="Genomic_DNA"/>
</dbReference>
<protein>
    <submittedName>
        <fullName evidence="1">Uncharacterized protein</fullName>
    </submittedName>
</protein>
<evidence type="ECO:0000313" key="2">
    <source>
        <dbReference type="Proteomes" id="UP001307889"/>
    </source>
</evidence>
<reference evidence="1 2" key="1">
    <citation type="submission" date="2023-09" db="EMBL/GenBank/DDBJ databases">
        <title>Nesidiocoris tenuis whole genome shotgun sequence.</title>
        <authorList>
            <person name="Shibata T."/>
            <person name="Shimoda M."/>
            <person name="Kobayashi T."/>
            <person name="Uehara T."/>
        </authorList>
    </citation>
    <scope>NUCLEOTIDE SEQUENCE [LARGE SCALE GENOMIC DNA]</scope>
    <source>
        <strain evidence="1 2">Japan</strain>
    </source>
</reference>
<dbReference type="Proteomes" id="UP001307889">
    <property type="component" value="Chromosome 2"/>
</dbReference>
<gene>
    <name evidence="1" type="ORF">NTJ_03925</name>
</gene>